<name>A0ACC1WTB8_MELAZ</name>
<sequence length="596" mass="68749">MPSLQKSCCAKVINLQQRISFYSSLPETASRRRIFSTKLLFSLALSLCAFLSILFSRYVISGTDLRFLPANVTAPSHNRDNFNHVVLEEFKEVTRRSRHVSSFQDSVKYNTVSLLMPDWVVLVILSPETPLLSSDSVEGFHCLFSNNQSSPATFAGFLPFTERSTFKCLMPDRVRRHLPYRQPIFTKYPEKETRVKGPPAEMLLRTFSLAYESISTKNDVVLFVKDKDVNRRLGFNRPPQEFTCVFGDDEKAAFKTPVTSSTQEVFRCSQPNLTALTSVSDQPIKISLEITSENRTVPSVTYYTPQRLIAKSQEPKSLICACSMIYNVAKYLKEWVIYHSKIGVDKFILYNNDSDDELQSVVKELNDEGYNVTTLLWLWPKTQESGFSHNAIHAKDSCKWMMYLDVDEFVFSPSWENSSTPSKEMLKSLLPRDKSIGQVSFRCNDFGPSNQKSHPVNGVTQGYNCYRRVDQQRHKSIVLLDAIDDSLSNVIHHFRLKNSFKWKLMSTEVALVNHYKYQAWTEFKAKFRRRVSAYVVDWRERINPTSKDRTPGLGFQPIEPKGWAQKFCDVKDDRLKFLTQKWFGHQTPSGLKMVWQ</sequence>
<keyword evidence="2" id="KW-1185">Reference proteome</keyword>
<organism evidence="1 2">
    <name type="scientific">Melia azedarach</name>
    <name type="common">Chinaberry tree</name>
    <dbReference type="NCBI Taxonomy" id="155640"/>
    <lineage>
        <taxon>Eukaryota</taxon>
        <taxon>Viridiplantae</taxon>
        <taxon>Streptophyta</taxon>
        <taxon>Embryophyta</taxon>
        <taxon>Tracheophyta</taxon>
        <taxon>Spermatophyta</taxon>
        <taxon>Magnoliopsida</taxon>
        <taxon>eudicotyledons</taxon>
        <taxon>Gunneridae</taxon>
        <taxon>Pentapetalae</taxon>
        <taxon>rosids</taxon>
        <taxon>malvids</taxon>
        <taxon>Sapindales</taxon>
        <taxon>Meliaceae</taxon>
        <taxon>Melia</taxon>
    </lineage>
</organism>
<evidence type="ECO:0000313" key="1">
    <source>
        <dbReference type="EMBL" id="KAJ4702292.1"/>
    </source>
</evidence>
<protein>
    <submittedName>
        <fullName evidence="1">Glycosyltransferase family 92 protein</fullName>
    </submittedName>
</protein>
<comment type="caution">
    <text evidence="1">The sequence shown here is derived from an EMBL/GenBank/DDBJ whole genome shotgun (WGS) entry which is preliminary data.</text>
</comment>
<proteinExistence type="predicted"/>
<dbReference type="EMBL" id="CM051407">
    <property type="protein sequence ID" value="KAJ4702292.1"/>
    <property type="molecule type" value="Genomic_DNA"/>
</dbReference>
<accession>A0ACC1WTB8</accession>
<evidence type="ECO:0000313" key="2">
    <source>
        <dbReference type="Proteomes" id="UP001164539"/>
    </source>
</evidence>
<gene>
    <name evidence="1" type="ORF">OWV82_025393</name>
</gene>
<reference evidence="1 2" key="1">
    <citation type="journal article" date="2023" name="Science">
        <title>Complex scaffold remodeling in plant triterpene biosynthesis.</title>
        <authorList>
            <person name="De La Pena R."/>
            <person name="Hodgson H."/>
            <person name="Liu J.C."/>
            <person name="Stephenson M.J."/>
            <person name="Martin A.C."/>
            <person name="Owen C."/>
            <person name="Harkess A."/>
            <person name="Leebens-Mack J."/>
            <person name="Jimenez L.E."/>
            <person name="Osbourn A."/>
            <person name="Sattely E.S."/>
        </authorList>
    </citation>
    <scope>NUCLEOTIDE SEQUENCE [LARGE SCALE GENOMIC DNA]</scope>
    <source>
        <strain evidence="2">cv. JPN11</strain>
        <tissue evidence="1">Leaf</tissue>
    </source>
</reference>
<dbReference type="Proteomes" id="UP001164539">
    <property type="component" value="Chromosome 14"/>
</dbReference>